<dbReference type="InterPro" id="IPR018617">
    <property type="entry name" value="Ima1_N"/>
</dbReference>
<evidence type="ECO:0000256" key="6">
    <source>
        <dbReference type="ARBA" id="ARBA00023242"/>
    </source>
</evidence>
<dbReference type="InterPro" id="IPR040041">
    <property type="entry name" value="TMEM201"/>
</dbReference>
<evidence type="ECO:0000256" key="8">
    <source>
        <dbReference type="SAM" id="Phobius"/>
    </source>
</evidence>
<feature type="transmembrane region" description="Helical" evidence="8">
    <location>
        <begin position="321"/>
        <end position="338"/>
    </location>
</feature>
<dbReference type="AlphaFoldDB" id="A0A9Q0RYK6"/>
<name>A0A9Q0RYK6_9DIPT</name>
<keyword evidence="3 8" id="KW-0812">Transmembrane</keyword>
<dbReference type="GO" id="GO:0051015">
    <property type="term" value="F:actin filament binding"/>
    <property type="evidence" value="ECO:0007669"/>
    <property type="project" value="TreeGrafter"/>
</dbReference>
<keyword evidence="6" id="KW-0539">Nucleus</keyword>
<evidence type="ECO:0000313" key="11">
    <source>
        <dbReference type="Proteomes" id="UP001151699"/>
    </source>
</evidence>
<feature type="transmembrane region" description="Helical" evidence="8">
    <location>
        <begin position="58"/>
        <end position="76"/>
    </location>
</feature>
<sequence length="860" mass="96897">MSGIGTHAFPGCRPTQIDLFITSNLEQNLKKKIFEVKSVSSGQSTIPRFNFFSCKMTLNLLGATKIVLIIFCAFVVNPLSRSTASSLVRNLYRNAIDVLSFLSYRNKNNCWLFEKMSDLVERISFIVPLISISFVLIITSINLYIKIRQHFPIKVNCWFCNSNAKVPYNEFNSWTCRSCDQYNGFDKDGDYNCDIPAQRSMKLNKRWKTSASDEHSSYGATTTRAARNGLCPTCNRNQEIKMQQLASFEPQENFDDEIEHFRERLEKSYELCYSCQRVVKKTLSRVMNNVLGLKLSQIGARGLQTIDRHVKSFEPEKRLTFYRISLVILIVLSMWNLNKIGSTVNLSKKHLDAHFPPLVTSFTLIAISYISAIKLLLTEYFSMIPFFNDNLVTLSWNYIANDIFKLTIAVDYFIETDFVVNIVAALLSLVLVLQNGFRKLGSISIMLLWNVNMLWPTIVEVMETDFPGELLKICNAALLLVTTILTILTSLIAIQPKREKGQGNNSFHRIYSNCDEELSENSDNETPAFSDTFSSTPRSKKNGSLSYFKDSCSSLKSITPPGKVPWASDCNSLNYSIRSHRDHCNDSFSNRNDLNEMYFFPNKMNDSNRCPSMVGLNSAFRIPDECHSKLTDLKISGMNNRNNKTITCLSPTPSVISLNRQRSQLLTPSRLNSHSPLNTSVTQSSWVAGGFFNNLSPQKRQQNVPLHPVLSRTSSQSSGFESHSSSAHNGHANGSRESSIAGDAVSIFSEPTLIADSASQMGINDSTLFASTLSRPQAFSPSSNKVESFTSCLSFPRTSHSESNNFTSLPFSPQPRYHQFGTHRHSNYTNDSLFNKCSSPHSTIHKGSLIKPFSENYLNN</sequence>
<comment type="subcellular location">
    <subcellularLocation>
        <location evidence="1">Nucleus inner membrane</location>
        <topology evidence="1">Multi-pass membrane protein</topology>
    </subcellularLocation>
</comment>
<feature type="compositionally biased region" description="Polar residues" evidence="7">
    <location>
        <begin position="524"/>
        <end position="537"/>
    </location>
</feature>
<evidence type="ECO:0000256" key="3">
    <source>
        <dbReference type="ARBA" id="ARBA00022692"/>
    </source>
</evidence>
<keyword evidence="4 8" id="KW-1133">Transmembrane helix</keyword>
<dbReference type="OrthoDB" id="5966927at2759"/>
<gene>
    <name evidence="10" type="primary">tmem201</name>
    <name evidence="10" type="ORF">Bhyg_11663</name>
</gene>
<organism evidence="10 11">
    <name type="scientific">Pseudolycoriella hygida</name>
    <dbReference type="NCBI Taxonomy" id="35572"/>
    <lineage>
        <taxon>Eukaryota</taxon>
        <taxon>Metazoa</taxon>
        <taxon>Ecdysozoa</taxon>
        <taxon>Arthropoda</taxon>
        <taxon>Hexapoda</taxon>
        <taxon>Insecta</taxon>
        <taxon>Pterygota</taxon>
        <taxon>Neoptera</taxon>
        <taxon>Endopterygota</taxon>
        <taxon>Diptera</taxon>
        <taxon>Nematocera</taxon>
        <taxon>Sciaroidea</taxon>
        <taxon>Sciaridae</taxon>
        <taxon>Pseudolycoriella</taxon>
    </lineage>
</organism>
<dbReference type="Pfam" id="PF09779">
    <property type="entry name" value="Ima1_N"/>
    <property type="match status" value="1"/>
</dbReference>
<feature type="transmembrane region" description="Helical" evidence="8">
    <location>
        <begin position="440"/>
        <end position="458"/>
    </location>
</feature>
<comment type="caution">
    <text evidence="10">The sequence shown here is derived from an EMBL/GenBank/DDBJ whole genome shotgun (WGS) entry which is preliminary data.</text>
</comment>
<dbReference type="PANTHER" id="PTHR28646">
    <property type="entry name" value="TRANSMEMBRANE PROTEIN 201"/>
    <property type="match status" value="1"/>
</dbReference>
<evidence type="ECO:0000256" key="4">
    <source>
        <dbReference type="ARBA" id="ARBA00022989"/>
    </source>
</evidence>
<proteinExistence type="inferred from homology"/>
<evidence type="ECO:0000256" key="2">
    <source>
        <dbReference type="ARBA" id="ARBA00007600"/>
    </source>
</evidence>
<dbReference type="PANTHER" id="PTHR28646:SF1">
    <property type="entry name" value="TRANSMEMBRANE PROTEIN 201"/>
    <property type="match status" value="1"/>
</dbReference>
<feature type="compositionally biased region" description="Low complexity" evidence="7">
    <location>
        <begin position="714"/>
        <end position="735"/>
    </location>
</feature>
<feature type="transmembrane region" description="Helical" evidence="8">
    <location>
        <begin position="358"/>
        <end position="377"/>
    </location>
</feature>
<dbReference type="EMBL" id="WJQU01000003">
    <property type="protein sequence ID" value="KAJ6638925.1"/>
    <property type="molecule type" value="Genomic_DNA"/>
</dbReference>
<protein>
    <submittedName>
        <fullName evidence="10">Transmembrane protein</fullName>
    </submittedName>
</protein>
<evidence type="ECO:0000256" key="1">
    <source>
        <dbReference type="ARBA" id="ARBA00004473"/>
    </source>
</evidence>
<keyword evidence="5 8" id="KW-0472">Membrane</keyword>
<feature type="domain" description="Ima1 N-terminal" evidence="9">
    <location>
        <begin position="155"/>
        <end position="279"/>
    </location>
</feature>
<reference evidence="10" key="1">
    <citation type="submission" date="2022-07" db="EMBL/GenBank/DDBJ databases">
        <authorList>
            <person name="Trinca V."/>
            <person name="Uliana J.V.C."/>
            <person name="Torres T.T."/>
            <person name="Ward R.J."/>
            <person name="Monesi N."/>
        </authorList>
    </citation>
    <scope>NUCLEOTIDE SEQUENCE</scope>
    <source>
        <strain evidence="10">HSMRA1968</strain>
        <tissue evidence="10">Whole embryos</tissue>
    </source>
</reference>
<feature type="transmembrane region" description="Helical" evidence="8">
    <location>
        <begin position="384"/>
        <end position="400"/>
    </location>
</feature>
<feature type="region of interest" description="Disordered" evidence="7">
    <location>
        <begin position="518"/>
        <end position="537"/>
    </location>
</feature>
<dbReference type="GO" id="GO:0005521">
    <property type="term" value="F:lamin binding"/>
    <property type="evidence" value="ECO:0007669"/>
    <property type="project" value="TreeGrafter"/>
</dbReference>
<evidence type="ECO:0000313" key="10">
    <source>
        <dbReference type="EMBL" id="KAJ6638925.1"/>
    </source>
</evidence>
<accession>A0A9Q0RYK6</accession>
<keyword evidence="11" id="KW-1185">Reference proteome</keyword>
<evidence type="ECO:0000256" key="7">
    <source>
        <dbReference type="SAM" id="MobiDB-lite"/>
    </source>
</evidence>
<evidence type="ECO:0000256" key="5">
    <source>
        <dbReference type="ARBA" id="ARBA00023136"/>
    </source>
</evidence>
<feature type="transmembrane region" description="Helical" evidence="8">
    <location>
        <begin position="470"/>
        <end position="494"/>
    </location>
</feature>
<dbReference type="GO" id="GO:0005637">
    <property type="term" value="C:nuclear inner membrane"/>
    <property type="evidence" value="ECO:0007669"/>
    <property type="project" value="UniProtKB-SubCell"/>
</dbReference>
<dbReference type="GO" id="GO:0030473">
    <property type="term" value="P:nuclear migration along microtubule"/>
    <property type="evidence" value="ECO:0007669"/>
    <property type="project" value="TreeGrafter"/>
</dbReference>
<comment type="similarity">
    <text evidence="2">Belongs to the TMEM201 family.</text>
</comment>
<feature type="region of interest" description="Disordered" evidence="7">
    <location>
        <begin position="710"/>
        <end position="738"/>
    </location>
</feature>
<evidence type="ECO:0000259" key="9">
    <source>
        <dbReference type="Pfam" id="PF09779"/>
    </source>
</evidence>
<dbReference type="Proteomes" id="UP001151699">
    <property type="component" value="Chromosome X"/>
</dbReference>
<feature type="transmembrane region" description="Helical" evidence="8">
    <location>
        <begin position="412"/>
        <end position="433"/>
    </location>
</feature>
<feature type="transmembrane region" description="Helical" evidence="8">
    <location>
        <begin position="123"/>
        <end position="145"/>
    </location>
</feature>